<dbReference type="Gene3D" id="2.60.120.1130">
    <property type="match status" value="1"/>
</dbReference>
<feature type="domain" description="DUF3857" evidence="2">
    <location>
        <begin position="67"/>
        <end position="199"/>
    </location>
</feature>
<dbReference type="InterPro" id="IPR002931">
    <property type="entry name" value="Transglutaminase-like"/>
</dbReference>
<sequence length="657" mass="75612">MTRYYLIILSICFYLVSNSQDFSYGKIAKEEFEKSTYAPHAEAIVLQEFGKARVEYQEIKQDLVLRFYYHTKILIKNKEGLEYGNFTIPLFKSSNNSSETIHGIKGTTYHISAEGKIEKTDLDKKNIITEKSTDNINLVKIALPNVKENCIVELRYTTESPFLYNLESWKFQDFIPKIHSEFVTEIPELCLYNVNMKGYVKLESKKDLPYDTKIVTGVGDVRGTQTTYIAKDIPAFINEDYMTSAKNFMGRLTFELASFSIPFGPRHNFSRSWTDVKDQLFKSESFGKELNRASLFKNILPTILKDNMNTYDKANAIYDYIKSHIKWNKSYGLFCENGAKEALEQKNGNVADINLALISALRAAKIDANPVILSTRDNGLPSLFRPTITDYNYVITHVLIDSQEYLLDASDIYSPFGQIPFRCVNYQGYLFKENGDKSIELKSNLVSKIGYEFHGDLDENGNLKGQLTVHRNGYLATNKREEIKSFNSIEEYVENLEESTVHYKIKNHQIDHLDNPSEILSEVHQIEFNNFASKKENELKFIPFITGRTSKNPFNLDERTYPVDLGSNIEESYILNIKLPSAYKIANKPKNLHLTLPNKEARYLYIIKENEGMLSIQILSQLNKALFLPDEYHDLKEFFSHIIQSQSLDLTIGKPSI</sequence>
<comment type="caution">
    <text evidence="3">The sequence shown here is derived from an EMBL/GenBank/DDBJ whole genome shotgun (WGS) entry which is preliminary data.</text>
</comment>
<dbReference type="InterPro" id="IPR038765">
    <property type="entry name" value="Papain-like_cys_pep_sf"/>
</dbReference>
<gene>
    <name evidence="3" type="ORF">IPZ78_08515</name>
</gene>
<proteinExistence type="predicted"/>
<dbReference type="Pfam" id="PF01841">
    <property type="entry name" value="Transglut_core"/>
    <property type="match status" value="1"/>
</dbReference>
<evidence type="ECO:0000259" key="1">
    <source>
        <dbReference type="Pfam" id="PF01841"/>
    </source>
</evidence>
<dbReference type="Gene3D" id="2.60.40.3140">
    <property type="match status" value="1"/>
</dbReference>
<dbReference type="EMBL" id="JADEYP010000013">
    <property type="protein sequence ID" value="MCA5005193.1"/>
    <property type="molecule type" value="Genomic_DNA"/>
</dbReference>
<protein>
    <submittedName>
        <fullName evidence="3">DUF3857 domain-containing protein</fullName>
    </submittedName>
</protein>
<dbReference type="RefSeq" id="WP_225552690.1">
    <property type="nucleotide sequence ID" value="NZ_JADEYP010000013.1"/>
</dbReference>
<dbReference type="Proteomes" id="UP001165302">
    <property type="component" value="Unassembled WGS sequence"/>
</dbReference>
<keyword evidence="4" id="KW-1185">Reference proteome</keyword>
<name>A0ABS7Z5A6_9SPHI</name>
<organism evidence="3 4">
    <name type="scientific">Sphingobacterium bovistauri</name>
    <dbReference type="NCBI Taxonomy" id="2781959"/>
    <lineage>
        <taxon>Bacteria</taxon>
        <taxon>Pseudomonadati</taxon>
        <taxon>Bacteroidota</taxon>
        <taxon>Sphingobacteriia</taxon>
        <taxon>Sphingobacteriales</taxon>
        <taxon>Sphingobacteriaceae</taxon>
        <taxon>Sphingobacterium</taxon>
    </lineage>
</organism>
<dbReference type="Pfam" id="PF12969">
    <property type="entry name" value="DUF3857"/>
    <property type="match status" value="1"/>
</dbReference>
<accession>A0ABS7Z5A6</accession>
<reference evidence="3" key="1">
    <citation type="submission" date="2020-10" db="EMBL/GenBank/DDBJ databases">
        <authorList>
            <person name="Lu T."/>
            <person name="Wang Q."/>
            <person name="Han X."/>
        </authorList>
    </citation>
    <scope>NUCLEOTIDE SEQUENCE</scope>
    <source>
        <strain evidence="3">WQ 366</strain>
    </source>
</reference>
<evidence type="ECO:0000313" key="3">
    <source>
        <dbReference type="EMBL" id="MCA5005193.1"/>
    </source>
</evidence>
<evidence type="ECO:0000259" key="2">
    <source>
        <dbReference type="Pfam" id="PF12969"/>
    </source>
</evidence>
<dbReference type="Gene3D" id="3.10.620.30">
    <property type="match status" value="1"/>
</dbReference>
<evidence type="ECO:0000313" key="4">
    <source>
        <dbReference type="Proteomes" id="UP001165302"/>
    </source>
</evidence>
<feature type="domain" description="Transglutaminase-like" evidence="1">
    <location>
        <begin position="303"/>
        <end position="403"/>
    </location>
</feature>
<dbReference type="InterPro" id="IPR024618">
    <property type="entry name" value="DUF3857"/>
</dbReference>
<dbReference type="SUPFAM" id="SSF54001">
    <property type="entry name" value="Cysteine proteinases"/>
    <property type="match status" value="1"/>
</dbReference>